<name>A0ABT9J1H9_9BACL</name>
<comment type="caution">
    <text evidence="2">The sequence shown here is derived from an EMBL/GenBank/DDBJ whole genome shotgun (WGS) entry which is preliminary data.</text>
</comment>
<dbReference type="InterPro" id="IPR013653">
    <property type="entry name" value="GCN5-like_dom"/>
</dbReference>
<protein>
    <submittedName>
        <fullName evidence="2">GNAT family N-acetyltransferase</fullName>
        <ecNumber evidence="2">2.3.1.-</ecNumber>
    </submittedName>
</protein>
<keyword evidence="3" id="KW-1185">Reference proteome</keyword>
<sequence>MIIRQATQQDTKAIAKVHVDSWKTTYKGLIPDDYLNNRSVDDYKARWSEFLTYKNQFVYVAETKKGEIVGFSNGGRERDHHSEYKGEIYAIYLLKSYQRKGIGKLLVRPILKDLITMNIDTMLIWVLKENNSRLFYESVGGRVVREKTISISGKALQEVAYGYEDIKKLLESLKMTR</sequence>
<accession>A0ABT9J1H9</accession>
<dbReference type="EMBL" id="JAVAMP010000008">
    <property type="protein sequence ID" value="MDP5275470.1"/>
    <property type="molecule type" value="Genomic_DNA"/>
</dbReference>
<dbReference type="SUPFAM" id="SSF55729">
    <property type="entry name" value="Acyl-CoA N-acyltransferases (Nat)"/>
    <property type="match status" value="1"/>
</dbReference>
<proteinExistence type="predicted"/>
<evidence type="ECO:0000259" key="1">
    <source>
        <dbReference type="PROSITE" id="PS51186"/>
    </source>
</evidence>
<dbReference type="InterPro" id="IPR016181">
    <property type="entry name" value="Acyl_CoA_acyltransferase"/>
</dbReference>
<dbReference type="PROSITE" id="PS51186">
    <property type="entry name" value="GNAT"/>
    <property type="match status" value="1"/>
</dbReference>
<dbReference type="Proteomes" id="UP001231941">
    <property type="component" value="Unassembled WGS sequence"/>
</dbReference>
<dbReference type="CDD" id="cd04301">
    <property type="entry name" value="NAT_SF"/>
    <property type="match status" value="1"/>
</dbReference>
<dbReference type="InterPro" id="IPR000182">
    <property type="entry name" value="GNAT_dom"/>
</dbReference>
<keyword evidence="2" id="KW-0012">Acyltransferase</keyword>
<evidence type="ECO:0000313" key="3">
    <source>
        <dbReference type="Proteomes" id="UP001231941"/>
    </source>
</evidence>
<reference evidence="2 3" key="1">
    <citation type="submission" date="2023-08" db="EMBL/GenBank/DDBJ databases">
        <authorList>
            <person name="Park J.-S."/>
        </authorList>
    </citation>
    <scope>NUCLEOTIDE SEQUENCE [LARGE SCALE GENOMIC DNA]</scope>
    <source>
        <strain evidence="2 3">2205SS18-9</strain>
    </source>
</reference>
<dbReference type="GO" id="GO:0016746">
    <property type="term" value="F:acyltransferase activity"/>
    <property type="evidence" value="ECO:0007669"/>
    <property type="project" value="UniProtKB-KW"/>
</dbReference>
<dbReference type="Pfam" id="PF08445">
    <property type="entry name" value="FR47"/>
    <property type="match status" value="1"/>
</dbReference>
<dbReference type="EC" id="2.3.1.-" evidence="2"/>
<keyword evidence="2" id="KW-0808">Transferase</keyword>
<evidence type="ECO:0000313" key="2">
    <source>
        <dbReference type="EMBL" id="MDP5275470.1"/>
    </source>
</evidence>
<gene>
    <name evidence="2" type="ORF">Q5Y73_15280</name>
</gene>
<dbReference type="RefSeq" id="WP_305992780.1">
    <property type="nucleotide sequence ID" value="NZ_JAVAMP010000008.1"/>
</dbReference>
<feature type="domain" description="N-acetyltransferase" evidence="1">
    <location>
        <begin position="1"/>
        <end position="176"/>
    </location>
</feature>
<dbReference type="Gene3D" id="3.40.630.30">
    <property type="match status" value="1"/>
</dbReference>
<organism evidence="2 3">
    <name type="scientific">Chengkuizengella axinellae</name>
    <dbReference type="NCBI Taxonomy" id="3064388"/>
    <lineage>
        <taxon>Bacteria</taxon>
        <taxon>Bacillati</taxon>
        <taxon>Bacillota</taxon>
        <taxon>Bacilli</taxon>
        <taxon>Bacillales</taxon>
        <taxon>Paenibacillaceae</taxon>
        <taxon>Chengkuizengella</taxon>
    </lineage>
</organism>